<organism evidence="2 3">
    <name type="scientific">Mycoplasma cottewii</name>
    <dbReference type="NCBI Taxonomy" id="51364"/>
    <lineage>
        <taxon>Bacteria</taxon>
        <taxon>Bacillati</taxon>
        <taxon>Mycoplasmatota</taxon>
        <taxon>Mollicutes</taxon>
        <taxon>Mycoplasmataceae</taxon>
        <taxon>Mycoplasma</taxon>
    </lineage>
</organism>
<proteinExistence type="predicted"/>
<feature type="coiled-coil region" evidence="1">
    <location>
        <begin position="46"/>
        <end position="73"/>
    </location>
</feature>
<protein>
    <submittedName>
        <fullName evidence="2">Uncharacterized protein</fullName>
    </submittedName>
</protein>
<name>A0ABY5TX21_9MOLU</name>
<gene>
    <name evidence="2" type="ORF">NX779_02960</name>
</gene>
<evidence type="ECO:0000313" key="2">
    <source>
        <dbReference type="EMBL" id="UWD34750.1"/>
    </source>
</evidence>
<sequence length="176" mass="20822">MKIKIAITAVAWATAAYYSFAWWMGGANIGFVVASTSQAVALAKLTNETRNEINFLTETVDKIKRKLKRQNSETLFKLIKDFLKKEFNKNLKNLIVMHLDLFLSYISKKMGPKYDVYGMLKQIASTYADMEFFYQNIMQIYLMKYLRRYYLLHQFLRLVLLYFIAHHEHHLLSLKL</sequence>
<dbReference type="EMBL" id="CP103424">
    <property type="protein sequence ID" value="UWD34750.1"/>
    <property type="molecule type" value="Genomic_DNA"/>
</dbReference>
<keyword evidence="3" id="KW-1185">Reference proteome</keyword>
<keyword evidence="1" id="KW-0175">Coiled coil</keyword>
<dbReference type="RefSeq" id="WP_259429938.1">
    <property type="nucleotide sequence ID" value="NZ_CP103424.1"/>
</dbReference>
<accession>A0ABY5TX21</accession>
<evidence type="ECO:0000256" key="1">
    <source>
        <dbReference type="SAM" id="Coils"/>
    </source>
</evidence>
<reference evidence="2" key="1">
    <citation type="submission" date="2022-08" db="EMBL/GenBank/DDBJ databases">
        <title>Complete genome sequence of Mycoplasma cottewii type strain VIS.</title>
        <authorList>
            <person name="Spergser J."/>
        </authorList>
    </citation>
    <scope>NUCLEOTIDE SEQUENCE</scope>
    <source>
        <strain evidence="2">VIS</strain>
    </source>
</reference>
<dbReference type="Proteomes" id="UP001059819">
    <property type="component" value="Chromosome"/>
</dbReference>
<evidence type="ECO:0000313" key="3">
    <source>
        <dbReference type="Proteomes" id="UP001059819"/>
    </source>
</evidence>